<name>A0ABW8URY1_9RHOB</name>
<proteinExistence type="predicted"/>
<comment type="caution">
    <text evidence="1">The sequence shown here is derived from an EMBL/GenBank/DDBJ whole genome shotgun (WGS) entry which is preliminary data.</text>
</comment>
<dbReference type="Proteomes" id="UP001627408">
    <property type="component" value="Unassembled WGS sequence"/>
</dbReference>
<dbReference type="EMBL" id="JBHDIY010000002">
    <property type="protein sequence ID" value="MFL4469885.1"/>
    <property type="molecule type" value="Genomic_DNA"/>
</dbReference>
<dbReference type="RefSeq" id="WP_407591781.1">
    <property type="nucleotide sequence ID" value="NZ_JBHDIY010000002.1"/>
</dbReference>
<reference evidence="1 2" key="1">
    <citation type="submission" date="2024-08" db="EMBL/GenBank/DDBJ databases">
        <title>Tateyamaria sp. nov., isolated from marine algae.</title>
        <authorList>
            <person name="Choi B.J."/>
            <person name="Kim J.M."/>
            <person name="Lee J.K."/>
            <person name="Choi D.G."/>
            <person name="Bayburt H."/>
            <person name="Baek J.H."/>
            <person name="Han D.M."/>
            <person name="Jeon C.O."/>
        </authorList>
    </citation>
    <scope>NUCLEOTIDE SEQUENCE [LARGE SCALE GENOMIC DNA]</scope>
    <source>
        <strain evidence="1 2">KMU-156</strain>
    </source>
</reference>
<sequence length="158" mass="18095">MDAANKRQDPKSQFKDFFSDSAKWHVNARSEALVAAKRLGKAKDWKNKEWDNVYKFAIADTVNFTNGEFVDLFYEKDAAFKAHHVGALFKQYHKQKQPELMDELGVSDKKALANVAAMLKADKKKDGPRSAKAYVKKNKIQMKANEVIKKIKKAFKIK</sequence>
<accession>A0ABW8URY1</accession>
<organism evidence="1 2">
    <name type="scientific">Tateyamaria armeniaca</name>
    <dbReference type="NCBI Taxonomy" id="2518930"/>
    <lineage>
        <taxon>Bacteria</taxon>
        <taxon>Pseudomonadati</taxon>
        <taxon>Pseudomonadota</taxon>
        <taxon>Alphaproteobacteria</taxon>
        <taxon>Rhodobacterales</taxon>
        <taxon>Roseobacteraceae</taxon>
        <taxon>Tateyamaria</taxon>
    </lineage>
</organism>
<gene>
    <name evidence="1" type="ORF">ACERZ8_08430</name>
</gene>
<evidence type="ECO:0000313" key="2">
    <source>
        <dbReference type="Proteomes" id="UP001627408"/>
    </source>
</evidence>
<keyword evidence="2" id="KW-1185">Reference proteome</keyword>
<evidence type="ECO:0000313" key="1">
    <source>
        <dbReference type="EMBL" id="MFL4469885.1"/>
    </source>
</evidence>
<protein>
    <submittedName>
        <fullName evidence="1">Uncharacterized protein</fullName>
    </submittedName>
</protein>